<dbReference type="AlphaFoldDB" id="A0AAD5UN36"/>
<proteinExistence type="predicted"/>
<feature type="signal peptide" evidence="1">
    <location>
        <begin position="1"/>
        <end position="15"/>
    </location>
</feature>
<accession>A0AAD5UN36</accession>
<reference evidence="2" key="1">
    <citation type="submission" date="2020-05" db="EMBL/GenBank/DDBJ databases">
        <title>Phylogenomic resolution of chytrid fungi.</title>
        <authorList>
            <person name="Stajich J.E."/>
            <person name="Amses K."/>
            <person name="Simmons R."/>
            <person name="Seto K."/>
            <person name="Myers J."/>
            <person name="Bonds A."/>
            <person name="Quandt C.A."/>
            <person name="Barry K."/>
            <person name="Liu P."/>
            <person name="Grigoriev I."/>
            <person name="Longcore J.E."/>
            <person name="James T.Y."/>
        </authorList>
    </citation>
    <scope>NUCLEOTIDE SEQUENCE</scope>
    <source>
        <strain evidence="2">PLAUS21</strain>
    </source>
</reference>
<keyword evidence="1" id="KW-0732">Signal</keyword>
<feature type="chain" id="PRO_5042254906" evidence="1">
    <location>
        <begin position="16"/>
        <end position="235"/>
    </location>
</feature>
<organism evidence="2 3">
    <name type="scientific">Boothiomyces macroporosus</name>
    <dbReference type="NCBI Taxonomy" id="261099"/>
    <lineage>
        <taxon>Eukaryota</taxon>
        <taxon>Fungi</taxon>
        <taxon>Fungi incertae sedis</taxon>
        <taxon>Chytridiomycota</taxon>
        <taxon>Chytridiomycota incertae sedis</taxon>
        <taxon>Chytridiomycetes</taxon>
        <taxon>Rhizophydiales</taxon>
        <taxon>Terramycetaceae</taxon>
        <taxon>Boothiomyces</taxon>
    </lineage>
</organism>
<sequence>MQFLSILALASATLSTPVEPLTKRNFCFLYNNQDCRDFTLYQVPTDQIENHIVIGDETNVPAGLSDFHGVWYMNGNPLADECLSFAKTVANADGTWTARVYDENIWSWDPNFDGKVLYDAVRTFALTYVLKKVTNDKIHVTPTIFTPNYLLGQKVSIGDMLAEFEIVRTADPNLWLRPSSFFGHYVGSYNFTRIVYGNGTRTERYYTDYLPNVNNPQKKQAVTLLPTQLLAKVAQ</sequence>
<keyword evidence="3" id="KW-1185">Reference proteome</keyword>
<gene>
    <name evidence="2" type="ORF">HK103_006939</name>
</gene>
<evidence type="ECO:0000256" key="1">
    <source>
        <dbReference type="SAM" id="SignalP"/>
    </source>
</evidence>
<evidence type="ECO:0000313" key="3">
    <source>
        <dbReference type="Proteomes" id="UP001210925"/>
    </source>
</evidence>
<dbReference type="Proteomes" id="UP001210925">
    <property type="component" value="Unassembled WGS sequence"/>
</dbReference>
<comment type="caution">
    <text evidence="2">The sequence shown here is derived from an EMBL/GenBank/DDBJ whole genome shotgun (WGS) entry which is preliminary data.</text>
</comment>
<evidence type="ECO:0000313" key="2">
    <source>
        <dbReference type="EMBL" id="KAJ3260984.1"/>
    </source>
</evidence>
<name>A0AAD5UN36_9FUNG</name>
<protein>
    <submittedName>
        <fullName evidence="2">Uncharacterized protein</fullName>
    </submittedName>
</protein>
<dbReference type="EMBL" id="JADGKB010000008">
    <property type="protein sequence ID" value="KAJ3260984.1"/>
    <property type="molecule type" value="Genomic_DNA"/>
</dbReference>